<dbReference type="EMBL" id="MAAX01000047">
    <property type="protein sequence ID" value="OUS19111.1"/>
    <property type="molecule type" value="Genomic_DNA"/>
</dbReference>
<proteinExistence type="predicted"/>
<accession>A0A1Z8B944</accession>
<protein>
    <submittedName>
        <fullName evidence="2">Uncharacterized protein</fullName>
    </submittedName>
</protein>
<name>A0A1Z8B944_9FLAO</name>
<evidence type="ECO:0000313" key="3">
    <source>
        <dbReference type="Proteomes" id="UP000196102"/>
    </source>
</evidence>
<keyword evidence="1" id="KW-1133">Transmembrane helix</keyword>
<dbReference type="AlphaFoldDB" id="A0A1Z8B944"/>
<feature type="transmembrane region" description="Helical" evidence="1">
    <location>
        <begin position="6"/>
        <end position="27"/>
    </location>
</feature>
<comment type="caution">
    <text evidence="2">The sequence shown here is derived from an EMBL/GenBank/DDBJ whole genome shotgun (WGS) entry which is preliminary data.</text>
</comment>
<reference evidence="3" key="1">
    <citation type="journal article" date="2017" name="Proc. Natl. Acad. Sci. U.S.A.">
        <title>Simulation of Deepwater Horizon oil plume reveals substrate specialization within a complex community of hydrocarbon-degraders.</title>
        <authorList>
            <person name="Hu P."/>
            <person name="Dubinsky E.A."/>
            <person name="Probst A.J."/>
            <person name="Wang J."/>
            <person name="Sieber C.M.K."/>
            <person name="Tom L.M."/>
            <person name="Gardinali P."/>
            <person name="Banfield J.F."/>
            <person name="Atlas R.M."/>
            <person name="Andersen G.L."/>
        </authorList>
    </citation>
    <scope>NUCLEOTIDE SEQUENCE [LARGE SCALE GENOMIC DNA]</scope>
</reference>
<gene>
    <name evidence="2" type="ORF">A9Q93_02755</name>
</gene>
<feature type="transmembrane region" description="Helical" evidence="1">
    <location>
        <begin position="34"/>
        <end position="54"/>
    </location>
</feature>
<dbReference type="Proteomes" id="UP000196102">
    <property type="component" value="Unassembled WGS sequence"/>
</dbReference>
<keyword evidence="1" id="KW-0472">Membrane</keyword>
<sequence>MSPYLGVVTNVILVIIILSLVILYLFQKVKKYKIIQIVVAFLFLFLGSIGQLFFMEFSTDENPRKYYEAVE</sequence>
<evidence type="ECO:0000256" key="1">
    <source>
        <dbReference type="SAM" id="Phobius"/>
    </source>
</evidence>
<evidence type="ECO:0000313" key="2">
    <source>
        <dbReference type="EMBL" id="OUS19111.1"/>
    </source>
</evidence>
<organism evidence="2 3">
    <name type="scientific">Nonlabens dokdonensis</name>
    <dbReference type="NCBI Taxonomy" id="328515"/>
    <lineage>
        <taxon>Bacteria</taxon>
        <taxon>Pseudomonadati</taxon>
        <taxon>Bacteroidota</taxon>
        <taxon>Flavobacteriia</taxon>
        <taxon>Flavobacteriales</taxon>
        <taxon>Flavobacteriaceae</taxon>
        <taxon>Nonlabens</taxon>
    </lineage>
</organism>
<keyword evidence="1" id="KW-0812">Transmembrane</keyword>